<name>A0A9P4WF35_9PLEO</name>
<dbReference type="OrthoDB" id="3725657at2759"/>
<accession>A0A9P4WF35</accession>
<evidence type="ECO:0000313" key="3">
    <source>
        <dbReference type="Proteomes" id="UP000758155"/>
    </source>
</evidence>
<dbReference type="Proteomes" id="UP000758155">
    <property type="component" value="Unassembled WGS sequence"/>
</dbReference>
<evidence type="ECO:0000313" key="2">
    <source>
        <dbReference type="EMBL" id="KAF3012719.1"/>
    </source>
</evidence>
<feature type="non-terminal residue" evidence="2">
    <location>
        <position position="76"/>
    </location>
</feature>
<comment type="caution">
    <text evidence="2">The sequence shown here is derived from an EMBL/GenBank/DDBJ whole genome shotgun (WGS) entry which is preliminary data.</text>
</comment>
<feature type="region of interest" description="Disordered" evidence="1">
    <location>
        <begin position="36"/>
        <end position="58"/>
    </location>
</feature>
<reference evidence="2" key="1">
    <citation type="submission" date="2019-04" db="EMBL/GenBank/DDBJ databases">
        <title>Sequencing of skin fungus with MAO and IRED activity.</title>
        <authorList>
            <person name="Marsaioli A.J."/>
            <person name="Bonatto J.M.C."/>
            <person name="Reis Junior O."/>
        </authorList>
    </citation>
    <scope>NUCLEOTIDE SEQUENCE</scope>
    <source>
        <strain evidence="2">28M1</strain>
    </source>
</reference>
<proteinExistence type="predicted"/>
<dbReference type="AlphaFoldDB" id="A0A9P4WF35"/>
<gene>
    <name evidence="2" type="ORF">E8E12_000173</name>
</gene>
<sequence length="76" mass="8503">SGSNYWRWEAALKLYAQLNACDDLLNGVWVEPTVAPANLQQEPDSHGSTTIPDQSTLDTAVARVRANNDEEYKRLK</sequence>
<keyword evidence="3" id="KW-1185">Reference proteome</keyword>
<protein>
    <submittedName>
        <fullName evidence="2">Uncharacterized protein</fullName>
    </submittedName>
</protein>
<feature type="compositionally biased region" description="Polar residues" evidence="1">
    <location>
        <begin position="38"/>
        <end position="58"/>
    </location>
</feature>
<feature type="non-terminal residue" evidence="2">
    <location>
        <position position="1"/>
    </location>
</feature>
<evidence type="ECO:0000256" key="1">
    <source>
        <dbReference type="SAM" id="MobiDB-lite"/>
    </source>
</evidence>
<dbReference type="EMBL" id="SWKV01000597">
    <property type="protein sequence ID" value="KAF3012719.1"/>
    <property type="molecule type" value="Genomic_DNA"/>
</dbReference>
<organism evidence="2 3">
    <name type="scientific">Didymella heteroderae</name>
    <dbReference type="NCBI Taxonomy" id="1769908"/>
    <lineage>
        <taxon>Eukaryota</taxon>
        <taxon>Fungi</taxon>
        <taxon>Dikarya</taxon>
        <taxon>Ascomycota</taxon>
        <taxon>Pezizomycotina</taxon>
        <taxon>Dothideomycetes</taxon>
        <taxon>Pleosporomycetidae</taxon>
        <taxon>Pleosporales</taxon>
        <taxon>Pleosporineae</taxon>
        <taxon>Didymellaceae</taxon>
        <taxon>Didymella</taxon>
    </lineage>
</organism>